<evidence type="ECO:0000256" key="4">
    <source>
        <dbReference type="ARBA" id="ARBA00023163"/>
    </source>
</evidence>
<evidence type="ECO:0000313" key="6">
    <source>
        <dbReference type="EMBL" id="MFC3629317.1"/>
    </source>
</evidence>
<accession>A0ABV7U2R9</accession>
<gene>
    <name evidence="6" type="ORF">ACFOM8_07650</name>
</gene>
<dbReference type="Pfam" id="PF12833">
    <property type="entry name" value="HTH_18"/>
    <property type="match status" value="1"/>
</dbReference>
<reference evidence="7" key="1">
    <citation type="journal article" date="2019" name="Int. J. Syst. Evol. Microbiol.">
        <title>The Global Catalogue of Microorganisms (GCM) 10K type strain sequencing project: providing services to taxonomists for standard genome sequencing and annotation.</title>
        <authorList>
            <consortium name="The Broad Institute Genomics Platform"/>
            <consortium name="The Broad Institute Genome Sequencing Center for Infectious Disease"/>
            <person name="Wu L."/>
            <person name="Ma J."/>
        </authorList>
    </citation>
    <scope>NUCLEOTIDE SEQUENCE [LARGE SCALE GENOMIC DNA]</scope>
    <source>
        <strain evidence="7">KCTC 42473</strain>
    </source>
</reference>
<keyword evidence="2" id="KW-0238">DNA-binding</keyword>
<dbReference type="InterPro" id="IPR018060">
    <property type="entry name" value="HTH_AraC"/>
</dbReference>
<dbReference type="InterPro" id="IPR050204">
    <property type="entry name" value="AraC_XylS_family_regulators"/>
</dbReference>
<dbReference type="InterPro" id="IPR037923">
    <property type="entry name" value="HTH-like"/>
</dbReference>
<keyword evidence="4" id="KW-0804">Transcription</keyword>
<dbReference type="EMBL" id="JBHRXY010000004">
    <property type="protein sequence ID" value="MFC3629317.1"/>
    <property type="molecule type" value="Genomic_DNA"/>
</dbReference>
<dbReference type="PANTHER" id="PTHR46796:SF6">
    <property type="entry name" value="ARAC SUBFAMILY"/>
    <property type="match status" value="1"/>
</dbReference>
<evidence type="ECO:0000259" key="5">
    <source>
        <dbReference type="PROSITE" id="PS01124"/>
    </source>
</evidence>
<keyword evidence="1" id="KW-0805">Transcription regulation</keyword>
<dbReference type="PRINTS" id="PR00032">
    <property type="entry name" value="HTHARAC"/>
</dbReference>
<dbReference type="CDD" id="cd06999">
    <property type="entry name" value="cupin_HpaA-like_N"/>
    <property type="match status" value="1"/>
</dbReference>
<name>A0ABV7U2R9_9RHOB</name>
<dbReference type="Proteomes" id="UP001595539">
    <property type="component" value="Unassembled WGS sequence"/>
</dbReference>
<dbReference type="InterPro" id="IPR020449">
    <property type="entry name" value="Tscrpt_reg_AraC-type_HTH"/>
</dbReference>
<evidence type="ECO:0000313" key="7">
    <source>
        <dbReference type="Proteomes" id="UP001595539"/>
    </source>
</evidence>
<proteinExistence type="predicted"/>
<dbReference type="InterPro" id="IPR009057">
    <property type="entry name" value="Homeodomain-like_sf"/>
</dbReference>
<dbReference type="PANTHER" id="PTHR46796">
    <property type="entry name" value="HTH-TYPE TRANSCRIPTIONAL ACTIVATOR RHAS-RELATED"/>
    <property type="match status" value="1"/>
</dbReference>
<evidence type="ECO:0000256" key="3">
    <source>
        <dbReference type="ARBA" id="ARBA00023159"/>
    </source>
</evidence>
<dbReference type="InterPro" id="IPR003313">
    <property type="entry name" value="AraC-bd"/>
</dbReference>
<dbReference type="InterPro" id="IPR014710">
    <property type="entry name" value="RmlC-like_jellyroll"/>
</dbReference>
<dbReference type="PROSITE" id="PS01124">
    <property type="entry name" value="HTH_ARAC_FAMILY_2"/>
    <property type="match status" value="1"/>
</dbReference>
<comment type="caution">
    <text evidence="6">The sequence shown here is derived from an EMBL/GenBank/DDBJ whole genome shotgun (WGS) entry which is preliminary data.</text>
</comment>
<protein>
    <submittedName>
        <fullName evidence="6">Helix-turn-helix domain-containing protein</fullName>
    </submittedName>
</protein>
<organism evidence="6 7">
    <name type="scientific">Paracoccus angustae</name>
    <dbReference type="NCBI Taxonomy" id="1671480"/>
    <lineage>
        <taxon>Bacteria</taxon>
        <taxon>Pseudomonadati</taxon>
        <taxon>Pseudomonadota</taxon>
        <taxon>Alphaproteobacteria</taxon>
        <taxon>Rhodobacterales</taxon>
        <taxon>Paracoccaceae</taxon>
        <taxon>Paracoccus</taxon>
    </lineage>
</organism>
<keyword evidence="3" id="KW-0010">Activator</keyword>
<feature type="domain" description="HTH araC/xylS-type" evidence="5">
    <location>
        <begin position="194"/>
        <end position="292"/>
    </location>
</feature>
<evidence type="ECO:0000256" key="1">
    <source>
        <dbReference type="ARBA" id="ARBA00023015"/>
    </source>
</evidence>
<dbReference type="SMART" id="SM00342">
    <property type="entry name" value="HTH_ARAC"/>
    <property type="match status" value="1"/>
</dbReference>
<dbReference type="Pfam" id="PF02311">
    <property type="entry name" value="AraC_binding"/>
    <property type="match status" value="1"/>
</dbReference>
<dbReference type="Gene3D" id="1.10.10.60">
    <property type="entry name" value="Homeodomain-like"/>
    <property type="match status" value="1"/>
</dbReference>
<sequence>MDGTGGGWYFSGMATQSAIPAFTLFGETGAFPDVVHCERVWDRARLHDWTIGPHRHHDMAQLFVIRQGRAQVRLDGRGFDLAQGQVLFVPALFVHGFRFAKGTEGLVLSFPGAILSQGIAATEGPARILAQPLVTPLDAGVDALCGQIQSAFAAAGPFRASLLVALSHALLVALAQAAAQGGRDVQPPARRRVAELDRLVVRHMGDGWGPADYAAALAITPGHLNRLCRSALGVSASRHIEALTMTEARRLLAFTRLSVAETGYRLGFGDPSYFSRRFRAVTGQSPSDYRLRFA</sequence>
<dbReference type="RefSeq" id="WP_377760838.1">
    <property type="nucleotide sequence ID" value="NZ_JBHRXY010000004.1"/>
</dbReference>
<dbReference type="InterPro" id="IPR047264">
    <property type="entry name" value="Cupin_HpaA-like_N"/>
</dbReference>
<dbReference type="SUPFAM" id="SSF46689">
    <property type="entry name" value="Homeodomain-like"/>
    <property type="match status" value="1"/>
</dbReference>
<dbReference type="Gene3D" id="2.60.120.10">
    <property type="entry name" value="Jelly Rolls"/>
    <property type="match status" value="1"/>
</dbReference>
<evidence type="ECO:0000256" key="2">
    <source>
        <dbReference type="ARBA" id="ARBA00023125"/>
    </source>
</evidence>
<keyword evidence="7" id="KW-1185">Reference proteome</keyword>
<dbReference type="SUPFAM" id="SSF51215">
    <property type="entry name" value="Regulatory protein AraC"/>
    <property type="match status" value="1"/>
</dbReference>